<dbReference type="SUPFAM" id="SSF81383">
    <property type="entry name" value="F-box domain"/>
    <property type="match status" value="1"/>
</dbReference>
<dbReference type="PROSITE" id="PS50181">
    <property type="entry name" value="FBOX"/>
    <property type="match status" value="1"/>
</dbReference>
<reference evidence="2 3" key="1">
    <citation type="submission" date="2018-06" db="EMBL/GenBank/DDBJ databases">
        <title>WGS assembly of Brassica rapa FPsc.</title>
        <authorList>
            <person name="Bowman J."/>
            <person name="Kohchi T."/>
            <person name="Yamato K."/>
            <person name="Jenkins J."/>
            <person name="Shu S."/>
            <person name="Ishizaki K."/>
            <person name="Yamaoka S."/>
            <person name="Nishihama R."/>
            <person name="Nakamura Y."/>
            <person name="Berger F."/>
            <person name="Adam C."/>
            <person name="Aki S."/>
            <person name="Althoff F."/>
            <person name="Araki T."/>
            <person name="Arteaga-Vazquez M."/>
            <person name="Balasubrmanian S."/>
            <person name="Bauer D."/>
            <person name="Boehm C."/>
            <person name="Briginshaw L."/>
            <person name="Caballero-Perez J."/>
            <person name="Catarino B."/>
            <person name="Chen F."/>
            <person name="Chiyoda S."/>
            <person name="Chovatia M."/>
            <person name="Davies K."/>
            <person name="Delmans M."/>
            <person name="Demura T."/>
            <person name="Dierschke T."/>
            <person name="Dolan L."/>
            <person name="Dorantes-Acosta A."/>
            <person name="Eklund D."/>
            <person name="Florent S."/>
            <person name="Flores-Sandoval E."/>
            <person name="Fujiyama A."/>
            <person name="Fukuzawa H."/>
            <person name="Galik B."/>
            <person name="Grimanelli D."/>
            <person name="Grimwood J."/>
            <person name="Grossniklaus U."/>
            <person name="Hamada T."/>
            <person name="Haseloff J."/>
            <person name="Hetherington A."/>
            <person name="Higo A."/>
            <person name="Hirakawa Y."/>
            <person name="Hundley H."/>
            <person name="Ikeda Y."/>
            <person name="Inoue K."/>
            <person name="Inoue S."/>
            <person name="Ishida S."/>
            <person name="Jia Q."/>
            <person name="Kakita M."/>
            <person name="Kanazawa T."/>
            <person name="Kawai Y."/>
            <person name="Kawashima T."/>
            <person name="Kennedy M."/>
            <person name="Kinose K."/>
            <person name="Kinoshita T."/>
            <person name="Kohara Y."/>
            <person name="Koide E."/>
            <person name="Komatsu K."/>
            <person name="Kopischke S."/>
            <person name="Kubo M."/>
            <person name="Kyozuka J."/>
            <person name="Lagercrantz U."/>
            <person name="Lin S."/>
            <person name="Lindquist E."/>
            <person name="Lipzen A."/>
            <person name="Lu C."/>
            <person name="Luna E."/>
            <person name="Martienssen R."/>
            <person name="Minamino N."/>
            <person name="Mizutani M."/>
            <person name="Mizutani M."/>
            <person name="Mochizuki N."/>
            <person name="Monte I."/>
            <person name="Mosher R."/>
            <person name="Nagasaki H."/>
            <person name="Nakagami H."/>
            <person name="Naramoto S."/>
            <person name="Nishitani K."/>
            <person name="Ohtani M."/>
            <person name="Okamoto T."/>
            <person name="Okumura M."/>
            <person name="Phillips J."/>
            <person name="Pollak B."/>
            <person name="Reinders A."/>
            <person name="Roevekamp M."/>
            <person name="Sano R."/>
            <person name="Sawa S."/>
            <person name="Schmid M."/>
            <person name="Shirakawa M."/>
            <person name="Solano R."/>
            <person name="Spunde A."/>
            <person name="Suetsugu N."/>
            <person name="Sugano S."/>
            <person name="Sugiyama A."/>
            <person name="Sun R."/>
            <person name="Suzuki Y."/>
            <person name="Takenaka M."/>
            <person name="Takezawa D."/>
            <person name="Tomogane H."/>
            <person name="Tsuzuki M."/>
            <person name="Ueda T."/>
            <person name="Umeda M."/>
            <person name="Ward J."/>
            <person name="Watanabe Y."/>
            <person name="Yazaki K."/>
            <person name="Yokoyama R."/>
            <person name="Yoshitake Y."/>
            <person name="Yotsui I."/>
            <person name="Zachgo S."/>
            <person name="Schmutz J."/>
        </authorList>
    </citation>
    <scope>NUCLEOTIDE SEQUENCE [LARGE SCALE GENOMIC DNA]</scope>
    <source>
        <strain evidence="3">cv. B-3</strain>
    </source>
</reference>
<dbReference type="InterPro" id="IPR017451">
    <property type="entry name" value="F-box-assoc_interact_dom"/>
</dbReference>
<protein>
    <recommendedName>
        <fullName evidence="1">F-box domain-containing protein</fullName>
    </recommendedName>
</protein>
<name>A0A398AKN1_BRACM</name>
<evidence type="ECO:0000259" key="1">
    <source>
        <dbReference type="PROSITE" id="PS50181"/>
    </source>
</evidence>
<dbReference type="PANTHER" id="PTHR31672:SF13">
    <property type="entry name" value="F-BOX PROTEIN CPR30-LIKE"/>
    <property type="match status" value="1"/>
</dbReference>
<dbReference type="InterPro" id="IPR001810">
    <property type="entry name" value="F-box_dom"/>
</dbReference>
<dbReference type="NCBIfam" id="TIGR01640">
    <property type="entry name" value="F_box_assoc_1"/>
    <property type="match status" value="1"/>
</dbReference>
<accession>A0A398AKN1</accession>
<dbReference type="Pfam" id="PF07734">
    <property type="entry name" value="FBA_1"/>
    <property type="match status" value="1"/>
</dbReference>
<dbReference type="InterPro" id="IPR050796">
    <property type="entry name" value="SCF_F-box_component"/>
</dbReference>
<feature type="domain" description="F-box" evidence="1">
    <location>
        <begin position="14"/>
        <end position="59"/>
    </location>
</feature>
<proteinExistence type="predicted"/>
<dbReference type="AlphaFoldDB" id="A0A398AKN1"/>
<gene>
    <name evidence="2" type="ORF">BRARA_B03119</name>
</gene>
<dbReference type="CDD" id="cd22157">
    <property type="entry name" value="F-box_AtFBW1-like"/>
    <property type="match status" value="1"/>
</dbReference>
<evidence type="ECO:0000313" key="2">
    <source>
        <dbReference type="EMBL" id="RID76130.1"/>
    </source>
</evidence>
<organism evidence="2 3">
    <name type="scientific">Brassica campestris</name>
    <name type="common">Field mustard</name>
    <dbReference type="NCBI Taxonomy" id="3711"/>
    <lineage>
        <taxon>Eukaryota</taxon>
        <taxon>Viridiplantae</taxon>
        <taxon>Streptophyta</taxon>
        <taxon>Embryophyta</taxon>
        <taxon>Tracheophyta</taxon>
        <taxon>Spermatophyta</taxon>
        <taxon>Magnoliopsida</taxon>
        <taxon>eudicotyledons</taxon>
        <taxon>Gunneridae</taxon>
        <taxon>Pentapetalae</taxon>
        <taxon>rosids</taxon>
        <taxon>malvids</taxon>
        <taxon>Brassicales</taxon>
        <taxon>Brassicaceae</taxon>
        <taxon>Brassiceae</taxon>
        <taxon>Brassica</taxon>
    </lineage>
</organism>
<dbReference type="InterPro" id="IPR006527">
    <property type="entry name" value="F-box-assoc_dom_typ1"/>
</dbReference>
<dbReference type="Pfam" id="PF00646">
    <property type="entry name" value="F-box"/>
    <property type="match status" value="1"/>
</dbReference>
<evidence type="ECO:0000313" key="3">
    <source>
        <dbReference type="Proteomes" id="UP000264353"/>
    </source>
</evidence>
<sequence>MFPFKTRRTLKRHREELLRLPEDVVELILERLPVKSLLRFRTVSKKLKSAIDSRRFQERQQLIHMSRGPDILFVSTNVYDDDGRLVKRVNDLDARRFAFGSSSAYTVHVPTNWGGTSVCHSNCDGLLCLYSIYNPSVCVVMNPATRWRRTFPLSNIQNLLLHRLYKGTPTPKLGFGKDKLTGTYKPVFLTNSSSFGLDNVTTCEVFDFTTQLWRYVHPASPFTTNPHTDPVYLDGSLYWLTDCEQEPKVLSFDLHTETFHVICDAPFAHVLDPWSVTICILDNRLCVSKKAWPTQDIWSFQYSNNSNKTWTKMCSIDLTQTFSWLGDPEWSLEPIAILDKHKLLLQGRDYRGAIFILDLLTNSYHLLVKPSYSPISVCYSQSLFSV</sequence>
<dbReference type="InterPro" id="IPR036047">
    <property type="entry name" value="F-box-like_dom_sf"/>
</dbReference>
<dbReference type="EMBL" id="CM010629">
    <property type="protein sequence ID" value="RID76130.1"/>
    <property type="molecule type" value="Genomic_DNA"/>
</dbReference>
<dbReference type="SUPFAM" id="SSF117281">
    <property type="entry name" value="Kelch motif"/>
    <property type="match status" value="1"/>
</dbReference>
<dbReference type="PANTHER" id="PTHR31672">
    <property type="entry name" value="BNACNNG10540D PROTEIN"/>
    <property type="match status" value="1"/>
</dbReference>
<dbReference type="SMART" id="SM00256">
    <property type="entry name" value="FBOX"/>
    <property type="match status" value="1"/>
</dbReference>
<dbReference type="InterPro" id="IPR015915">
    <property type="entry name" value="Kelch-typ_b-propeller"/>
</dbReference>
<dbReference type="Proteomes" id="UP000264353">
    <property type="component" value="Chromosome A2"/>
</dbReference>